<evidence type="ECO:0000313" key="2">
    <source>
        <dbReference type="EMBL" id="CAI3991932.1"/>
    </source>
</evidence>
<feature type="domain" description="BTB" evidence="1">
    <location>
        <begin position="29"/>
        <end position="102"/>
    </location>
</feature>
<dbReference type="InterPro" id="IPR051481">
    <property type="entry name" value="BTB-POZ/Galectin-3-binding"/>
</dbReference>
<comment type="caution">
    <text evidence="2">The sequence shown here is derived from an EMBL/GenBank/DDBJ whole genome shotgun (WGS) entry which is preliminary data.</text>
</comment>
<dbReference type="SUPFAM" id="SSF54695">
    <property type="entry name" value="POZ domain"/>
    <property type="match status" value="1"/>
</dbReference>
<dbReference type="EMBL" id="CAMXCT030001650">
    <property type="protein sequence ID" value="CAL4779244.1"/>
    <property type="molecule type" value="Genomic_DNA"/>
</dbReference>
<reference evidence="3" key="2">
    <citation type="submission" date="2024-04" db="EMBL/GenBank/DDBJ databases">
        <authorList>
            <person name="Chen Y."/>
            <person name="Shah S."/>
            <person name="Dougan E. K."/>
            <person name="Thang M."/>
            <person name="Chan C."/>
        </authorList>
    </citation>
    <scope>NUCLEOTIDE SEQUENCE [LARGE SCALE GENOMIC DNA]</scope>
</reference>
<feature type="non-terminal residue" evidence="2">
    <location>
        <position position="265"/>
    </location>
</feature>
<evidence type="ECO:0000313" key="3">
    <source>
        <dbReference type="EMBL" id="CAL1145307.1"/>
    </source>
</evidence>
<dbReference type="PANTHER" id="PTHR24410">
    <property type="entry name" value="HL07962P-RELATED"/>
    <property type="match status" value="1"/>
</dbReference>
<gene>
    <name evidence="2" type="ORF">C1SCF055_LOCUS18795</name>
</gene>
<evidence type="ECO:0000259" key="1">
    <source>
        <dbReference type="PROSITE" id="PS50097"/>
    </source>
</evidence>
<evidence type="ECO:0000313" key="4">
    <source>
        <dbReference type="EMBL" id="CAL4779244.1"/>
    </source>
</evidence>
<name>A0A9P1CIW9_9DINO</name>
<dbReference type="Pfam" id="PF07707">
    <property type="entry name" value="BACK"/>
    <property type="match status" value="1"/>
</dbReference>
<reference evidence="2" key="1">
    <citation type="submission" date="2022-10" db="EMBL/GenBank/DDBJ databases">
        <authorList>
            <person name="Chen Y."/>
            <person name="Dougan E. K."/>
            <person name="Chan C."/>
            <person name="Rhodes N."/>
            <person name="Thang M."/>
        </authorList>
    </citation>
    <scope>NUCLEOTIDE SEQUENCE</scope>
</reference>
<dbReference type="Proteomes" id="UP001152797">
    <property type="component" value="Unassembled WGS sequence"/>
</dbReference>
<sequence length="265" mass="30413">APDLEHFTFQCPEEVVQRLGRLYGDERHADVTFIVQLNEESPRQHFVAHRSLVSAWSEPLDSMLQGHFAERHAAEVKIWDVEPAAFEVLLRLIYTGVADISPENVLSILDVAVRFDVSPLVHFAVQFLQNHATSEHACRMLEIGIQYQLSKLVDKCIELIVTDDHILESEDFNNLSQAAMIELAKHDAWNLHEDSIFDIFMRWSTVNSSSVEEKHRLAQPFLEQLRFPHMSTEKLKKLSLNGDVPAELLFEALFWKLSSEAAERL</sequence>
<dbReference type="OrthoDB" id="424357at2759"/>
<dbReference type="Pfam" id="PF00651">
    <property type="entry name" value="BTB"/>
    <property type="match status" value="1"/>
</dbReference>
<keyword evidence="5" id="KW-1185">Reference proteome</keyword>
<organism evidence="2">
    <name type="scientific">Cladocopium goreaui</name>
    <dbReference type="NCBI Taxonomy" id="2562237"/>
    <lineage>
        <taxon>Eukaryota</taxon>
        <taxon>Sar</taxon>
        <taxon>Alveolata</taxon>
        <taxon>Dinophyceae</taxon>
        <taxon>Suessiales</taxon>
        <taxon>Symbiodiniaceae</taxon>
        <taxon>Cladocopium</taxon>
    </lineage>
</organism>
<dbReference type="PROSITE" id="PS50097">
    <property type="entry name" value="BTB"/>
    <property type="match status" value="1"/>
</dbReference>
<dbReference type="SMART" id="SM00225">
    <property type="entry name" value="BTB"/>
    <property type="match status" value="1"/>
</dbReference>
<dbReference type="EMBL" id="CAMXCT020001650">
    <property type="protein sequence ID" value="CAL1145307.1"/>
    <property type="molecule type" value="Genomic_DNA"/>
</dbReference>
<dbReference type="Gene3D" id="1.25.40.420">
    <property type="match status" value="1"/>
</dbReference>
<dbReference type="InterPro" id="IPR011333">
    <property type="entry name" value="SKP1/BTB/POZ_sf"/>
</dbReference>
<evidence type="ECO:0000313" key="5">
    <source>
        <dbReference type="Proteomes" id="UP001152797"/>
    </source>
</evidence>
<dbReference type="PANTHER" id="PTHR24410:SF23">
    <property type="entry name" value="BTB DOMAIN-CONTAINING PROTEIN-RELATED"/>
    <property type="match status" value="1"/>
</dbReference>
<dbReference type="AlphaFoldDB" id="A0A9P1CIW9"/>
<protein>
    <submittedName>
        <fullName evidence="4">BTB domain-containing protein</fullName>
    </submittedName>
</protein>
<dbReference type="InterPro" id="IPR000210">
    <property type="entry name" value="BTB/POZ_dom"/>
</dbReference>
<dbReference type="SMART" id="SM00875">
    <property type="entry name" value="BACK"/>
    <property type="match status" value="1"/>
</dbReference>
<proteinExistence type="predicted"/>
<dbReference type="InterPro" id="IPR011705">
    <property type="entry name" value="BACK"/>
</dbReference>
<dbReference type="EMBL" id="CAMXCT010001650">
    <property type="protein sequence ID" value="CAI3991932.1"/>
    <property type="molecule type" value="Genomic_DNA"/>
</dbReference>
<dbReference type="Gene3D" id="3.30.710.10">
    <property type="entry name" value="Potassium Channel Kv1.1, Chain A"/>
    <property type="match status" value="1"/>
</dbReference>
<accession>A0A9P1CIW9</accession>